<keyword evidence="6" id="KW-0963">Cytoplasm</keyword>
<evidence type="ECO:0000256" key="12">
    <source>
        <dbReference type="ARBA" id="ARBA00023128"/>
    </source>
</evidence>
<keyword evidence="11 18" id="KW-0802">TPR repeat</keyword>
<dbReference type="GO" id="GO:0006281">
    <property type="term" value="P:DNA repair"/>
    <property type="evidence" value="ECO:0007669"/>
    <property type="project" value="UniProtKB-KW"/>
</dbReference>
<evidence type="ECO:0000256" key="11">
    <source>
        <dbReference type="ARBA" id="ARBA00022803"/>
    </source>
</evidence>
<dbReference type="GO" id="GO:0043161">
    <property type="term" value="P:proteasome-mediated ubiquitin-dependent protein catabolic process"/>
    <property type="evidence" value="ECO:0007669"/>
    <property type="project" value="TreeGrafter"/>
</dbReference>
<evidence type="ECO:0000256" key="17">
    <source>
        <dbReference type="ARBA" id="ARBA00083170"/>
    </source>
</evidence>
<dbReference type="PROSITE" id="PS51698">
    <property type="entry name" value="U_BOX"/>
    <property type="match status" value="1"/>
</dbReference>
<evidence type="ECO:0000256" key="19">
    <source>
        <dbReference type="SAM" id="Coils"/>
    </source>
</evidence>
<dbReference type="Pfam" id="PF13621">
    <property type="entry name" value="Cupin_8"/>
    <property type="match status" value="1"/>
</dbReference>
<evidence type="ECO:0000256" key="4">
    <source>
        <dbReference type="ARBA" id="ARBA00004496"/>
    </source>
</evidence>
<dbReference type="Pfam" id="PF18391">
    <property type="entry name" value="CHIP_TPR_N"/>
    <property type="match status" value="1"/>
</dbReference>
<evidence type="ECO:0000313" key="23">
    <source>
        <dbReference type="Proteomes" id="UP000289886"/>
    </source>
</evidence>
<dbReference type="GO" id="GO:0045862">
    <property type="term" value="P:positive regulation of proteolysis"/>
    <property type="evidence" value="ECO:0007669"/>
    <property type="project" value="TreeGrafter"/>
</dbReference>
<dbReference type="PROSITE" id="PS50005">
    <property type="entry name" value="TPR"/>
    <property type="match status" value="2"/>
</dbReference>
<evidence type="ECO:0000256" key="3">
    <source>
        <dbReference type="ARBA" id="ARBA00004173"/>
    </source>
</evidence>
<dbReference type="SUPFAM" id="SSF57850">
    <property type="entry name" value="RING/U-box"/>
    <property type="match status" value="1"/>
</dbReference>
<evidence type="ECO:0000256" key="18">
    <source>
        <dbReference type="PROSITE-ProRule" id="PRU00339"/>
    </source>
</evidence>
<dbReference type="FunFam" id="3.30.40.10:FF:000124">
    <property type="entry name" value="STIP1 homology and U box-containing protein 1"/>
    <property type="match status" value="1"/>
</dbReference>
<dbReference type="Gene3D" id="3.30.40.10">
    <property type="entry name" value="Zinc/RING finger domain, C3HC4 (zinc finger)"/>
    <property type="match status" value="1"/>
</dbReference>
<accession>A0A444TXJ0</accession>
<evidence type="ECO:0000259" key="20">
    <source>
        <dbReference type="PROSITE" id="PS51184"/>
    </source>
</evidence>
<keyword evidence="23" id="KW-1185">Reference proteome</keyword>
<evidence type="ECO:0000256" key="14">
    <source>
        <dbReference type="ARBA" id="ARBA00023242"/>
    </source>
</evidence>
<dbReference type="GO" id="GO:0007165">
    <property type="term" value="P:signal transduction"/>
    <property type="evidence" value="ECO:0007669"/>
    <property type="project" value="UniProtKB-ARBA"/>
</dbReference>
<dbReference type="GO" id="GO:0071218">
    <property type="term" value="P:cellular response to misfolded protein"/>
    <property type="evidence" value="ECO:0007669"/>
    <property type="project" value="TreeGrafter"/>
</dbReference>
<evidence type="ECO:0000256" key="7">
    <source>
        <dbReference type="ARBA" id="ARBA00022679"/>
    </source>
</evidence>
<evidence type="ECO:0000256" key="5">
    <source>
        <dbReference type="ARBA" id="ARBA00012483"/>
    </source>
</evidence>
<feature type="domain" description="U-box" evidence="21">
    <location>
        <begin position="210"/>
        <end position="284"/>
    </location>
</feature>
<dbReference type="PANTHER" id="PTHR46803:SF2">
    <property type="entry name" value="E3 UBIQUITIN-PROTEIN LIGASE CHIP"/>
    <property type="match status" value="1"/>
</dbReference>
<proteinExistence type="predicted"/>
<evidence type="ECO:0000256" key="10">
    <source>
        <dbReference type="ARBA" id="ARBA00022786"/>
    </source>
</evidence>
<dbReference type="InterPro" id="IPR019734">
    <property type="entry name" value="TPR_rpt"/>
</dbReference>
<feature type="repeat" description="TPR" evidence="18">
    <location>
        <begin position="45"/>
        <end position="78"/>
    </location>
</feature>
<reference evidence="22 23" key="1">
    <citation type="submission" date="2019-01" db="EMBL/GenBank/DDBJ databases">
        <title>Draft Genome and Complete Hox-Cluster Characterization of the Sterlet Sturgeon (Acipenser ruthenus).</title>
        <authorList>
            <person name="Wei Q."/>
        </authorList>
    </citation>
    <scope>NUCLEOTIDE SEQUENCE [LARGE SCALE GENOMIC DNA]</scope>
    <source>
        <strain evidence="22">WHYD16114868_AA</strain>
        <tissue evidence="22">Blood</tissue>
    </source>
</reference>
<comment type="subcellular location">
    <subcellularLocation>
        <location evidence="4">Cytoplasm</location>
    </subcellularLocation>
    <subcellularLocation>
        <location evidence="3">Mitochondrion</location>
    </subcellularLocation>
    <subcellularLocation>
        <location evidence="2">Nucleus</location>
    </subcellularLocation>
</comment>
<dbReference type="InterPro" id="IPR013083">
    <property type="entry name" value="Znf_RING/FYVE/PHD"/>
</dbReference>
<dbReference type="GO" id="GO:0005739">
    <property type="term" value="C:mitochondrion"/>
    <property type="evidence" value="ECO:0007669"/>
    <property type="project" value="UniProtKB-SubCell"/>
</dbReference>
<protein>
    <recommendedName>
        <fullName evidence="15">E3 ubiquitin-protein ligase CHIP</fullName>
        <ecNumber evidence="5">2.3.2.27</ecNumber>
    </recommendedName>
    <alternativeName>
        <fullName evidence="16">RING-type E3 ubiquitin transferase CHIP</fullName>
    </alternativeName>
    <alternativeName>
        <fullName evidence="17">STIP1 homology and U box-containing protein 1</fullName>
    </alternativeName>
</protein>
<feature type="repeat" description="TPR" evidence="18">
    <location>
        <begin position="79"/>
        <end position="112"/>
    </location>
</feature>
<keyword evidence="13" id="KW-0234">DNA repair</keyword>
<dbReference type="InterPro" id="IPR045202">
    <property type="entry name" value="CHIP_RING-Ubox"/>
</dbReference>
<dbReference type="Proteomes" id="UP000289886">
    <property type="component" value="Unassembled WGS sequence"/>
</dbReference>
<dbReference type="GO" id="GO:0051087">
    <property type="term" value="F:protein-folding chaperone binding"/>
    <property type="evidence" value="ECO:0007669"/>
    <property type="project" value="TreeGrafter"/>
</dbReference>
<dbReference type="Gene3D" id="2.60.120.650">
    <property type="entry name" value="Cupin"/>
    <property type="match status" value="1"/>
</dbReference>
<dbReference type="Pfam" id="PF12895">
    <property type="entry name" value="ANAPC3"/>
    <property type="match status" value="1"/>
</dbReference>
<dbReference type="SMART" id="SM00504">
    <property type="entry name" value="Ubox"/>
    <property type="match status" value="1"/>
</dbReference>
<keyword evidence="7" id="KW-0808">Transferase</keyword>
<dbReference type="PROSITE" id="PS51184">
    <property type="entry name" value="JMJC"/>
    <property type="match status" value="1"/>
</dbReference>
<dbReference type="EMBL" id="SCEB01215792">
    <property type="protein sequence ID" value="RXM27663.1"/>
    <property type="molecule type" value="Genomic_DNA"/>
</dbReference>
<comment type="caution">
    <text evidence="22">The sequence shown here is derived from an EMBL/GenBank/DDBJ whole genome shotgun (WGS) entry which is preliminary data.</text>
</comment>
<dbReference type="PANTHER" id="PTHR46803">
    <property type="entry name" value="E3 UBIQUITIN-PROTEIN LIGASE CHIP"/>
    <property type="match status" value="1"/>
</dbReference>
<feature type="coiled-coil region" evidence="19">
    <location>
        <begin position="155"/>
        <end position="201"/>
    </location>
</feature>
<evidence type="ECO:0000259" key="21">
    <source>
        <dbReference type="PROSITE" id="PS51698"/>
    </source>
</evidence>
<evidence type="ECO:0000256" key="2">
    <source>
        <dbReference type="ARBA" id="ARBA00004123"/>
    </source>
</evidence>
<dbReference type="GO" id="GO:0061630">
    <property type="term" value="F:ubiquitin protein ligase activity"/>
    <property type="evidence" value="ECO:0007669"/>
    <property type="project" value="UniProtKB-EC"/>
</dbReference>
<comment type="catalytic activity">
    <reaction evidence="1">
        <text>S-ubiquitinyl-[E2 ubiquitin-conjugating enzyme]-L-cysteine + [acceptor protein]-L-lysine = [E2 ubiquitin-conjugating enzyme]-L-cysteine + N(6)-ubiquitinyl-[acceptor protein]-L-lysine.</text>
        <dbReference type="EC" id="2.3.2.27"/>
    </reaction>
</comment>
<dbReference type="InterPro" id="IPR041312">
    <property type="entry name" value="CHIP_TPR_N"/>
</dbReference>
<evidence type="ECO:0000256" key="9">
    <source>
        <dbReference type="ARBA" id="ARBA00022763"/>
    </source>
</evidence>
<sequence>MAGSPEKSASAQELKEQGNRLFLNRKYQEAAVCYSKAINRNPSVAVFYTNRALCYVKLQQHDKALADCKHALELDSQSVKAHFFLGQCHLELENYDEAIGNLQRAYNLAKEQRLNFGDDIPGALRIAKKKRWNNIEEKRINQENELHAYLTKLILAEKESEQADFRERQENLEDNRCRNELAKIEAKHDKYLSDMEELFSQVDEKRKKRDIPDYLCGKISFELMREPCITPSGITYDRKDIEEHLQRVGHFDPVTRSPLTQDQLIPNLAMKEKFQFQCSKNSLLQEFGDRMVRLSTANTYSYRKVDVPFQEFVEHLLRPQSLDVLGSDTLYFFGDNNFTEWRSLFQNYVPPPYTLPGTSGAYSFGIAGPGTGVPFHWHGPGYSEVVYGRKRWFLYPPEKAPNFHPNKTTLSWVVDTYPSLNQGDRPIECTIHPGEVLYFPDRWWHATLNLDTSVFISTFLG</sequence>
<dbReference type="GO" id="GO:0030018">
    <property type="term" value="C:Z disc"/>
    <property type="evidence" value="ECO:0007669"/>
    <property type="project" value="TreeGrafter"/>
</dbReference>
<dbReference type="AlphaFoldDB" id="A0A444TXJ0"/>
<dbReference type="InterPro" id="IPR011990">
    <property type="entry name" value="TPR-like_helical_dom_sf"/>
</dbReference>
<keyword evidence="12" id="KW-0496">Mitochondrion</keyword>
<organism evidence="22 23">
    <name type="scientific">Acipenser ruthenus</name>
    <name type="common">Sterlet sturgeon</name>
    <dbReference type="NCBI Taxonomy" id="7906"/>
    <lineage>
        <taxon>Eukaryota</taxon>
        <taxon>Metazoa</taxon>
        <taxon>Chordata</taxon>
        <taxon>Craniata</taxon>
        <taxon>Vertebrata</taxon>
        <taxon>Euteleostomi</taxon>
        <taxon>Actinopterygii</taxon>
        <taxon>Chondrostei</taxon>
        <taxon>Acipenseriformes</taxon>
        <taxon>Acipenseridae</taxon>
        <taxon>Acipenser</taxon>
    </lineage>
</organism>
<dbReference type="InterPro" id="IPR003613">
    <property type="entry name" value="Ubox_domain"/>
</dbReference>
<dbReference type="GO" id="GO:0000209">
    <property type="term" value="P:protein polyubiquitination"/>
    <property type="evidence" value="ECO:0007669"/>
    <property type="project" value="TreeGrafter"/>
</dbReference>
<dbReference type="InterPro" id="IPR003347">
    <property type="entry name" value="JmjC_dom"/>
</dbReference>
<keyword evidence="19" id="KW-0175">Coiled coil</keyword>
<dbReference type="FunFam" id="1.25.40.10:FF:000198">
    <property type="entry name" value="E3 ubiquitin-protein ligase CHIP isoform X2"/>
    <property type="match status" value="1"/>
</dbReference>
<dbReference type="CDD" id="cd16654">
    <property type="entry name" value="RING-Ubox_CHIP"/>
    <property type="match status" value="1"/>
</dbReference>
<gene>
    <name evidence="22" type="ORF">EOD39_0629</name>
</gene>
<dbReference type="GO" id="GO:0006515">
    <property type="term" value="P:protein quality control for misfolded or incompletely synthesized proteins"/>
    <property type="evidence" value="ECO:0007669"/>
    <property type="project" value="TreeGrafter"/>
</dbReference>
<keyword evidence="14" id="KW-0539">Nucleus</keyword>
<name>A0A444TXJ0_ACIRT</name>
<dbReference type="EC" id="2.3.2.27" evidence="5"/>
<evidence type="ECO:0000256" key="6">
    <source>
        <dbReference type="ARBA" id="ARBA00022490"/>
    </source>
</evidence>
<keyword evidence="9" id="KW-0227">DNA damage</keyword>
<keyword evidence="8" id="KW-0677">Repeat</keyword>
<dbReference type="SUPFAM" id="SSF48452">
    <property type="entry name" value="TPR-like"/>
    <property type="match status" value="1"/>
</dbReference>
<dbReference type="GO" id="GO:0005634">
    <property type="term" value="C:nucleus"/>
    <property type="evidence" value="ECO:0007669"/>
    <property type="project" value="UniProtKB-SubCell"/>
</dbReference>
<dbReference type="Pfam" id="PF04564">
    <property type="entry name" value="U-box"/>
    <property type="match status" value="1"/>
</dbReference>
<dbReference type="SMART" id="SM00028">
    <property type="entry name" value="TPR"/>
    <property type="match status" value="3"/>
</dbReference>
<evidence type="ECO:0000256" key="1">
    <source>
        <dbReference type="ARBA" id="ARBA00000900"/>
    </source>
</evidence>
<dbReference type="Gene3D" id="6.10.140.2020">
    <property type="match status" value="1"/>
</dbReference>
<evidence type="ECO:0000256" key="13">
    <source>
        <dbReference type="ARBA" id="ARBA00023204"/>
    </source>
</evidence>
<dbReference type="Gene3D" id="1.25.40.10">
    <property type="entry name" value="Tetratricopeptide repeat domain"/>
    <property type="match status" value="1"/>
</dbReference>
<keyword evidence="10" id="KW-0833">Ubl conjugation pathway</keyword>
<evidence type="ECO:0000256" key="16">
    <source>
        <dbReference type="ARBA" id="ARBA00044543"/>
    </source>
</evidence>
<evidence type="ECO:0000256" key="8">
    <source>
        <dbReference type="ARBA" id="ARBA00022737"/>
    </source>
</evidence>
<dbReference type="InterPro" id="IPR041667">
    <property type="entry name" value="Cupin_8"/>
</dbReference>
<evidence type="ECO:0000256" key="15">
    <source>
        <dbReference type="ARBA" id="ARBA00044534"/>
    </source>
</evidence>
<dbReference type="SUPFAM" id="SSF51197">
    <property type="entry name" value="Clavaminate synthase-like"/>
    <property type="match status" value="1"/>
</dbReference>
<evidence type="ECO:0000313" key="22">
    <source>
        <dbReference type="EMBL" id="RXM27663.1"/>
    </source>
</evidence>
<feature type="domain" description="JmjC" evidence="20">
    <location>
        <begin position="327"/>
        <end position="461"/>
    </location>
</feature>